<dbReference type="OrthoDB" id="1099063at2759"/>
<comment type="caution">
    <text evidence="9">The sequence shown here is derived from an EMBL/GenBank/DDBJ whole genome shotgun (WGS) entry which is preliminary data.</text>
</comment>
<protein>
    <recommendedName>
        <fullName evidence="8">RRM domain-containing protein</fullName>
    </recommendedName>
</protein>
<keyword evidence="10" id="KW-1185">Reference proteome</keyword>
<dbReference type="SUPFAM" id="SSF54928">
    <property type="entry name" value="RNA-binding domain, RBD"/>
    <property type="match status" value="1"/>
</dbReference>
<dbReference type="AlphaFoldDB" id="A0A8H5F217"/>
<evidence type="ECO:0000256" key="5">
    <source>
        <dbReference type="ARBA" id="ARBA00023242"/>
    </source>
</evidence>
<comment type="subcellular location">
    <subcellularLocation>
        <location evidence="1">Nucleus</location>
    </subcellularLocation>
</comment>
<dbReference type="InterPro" id="IPR050374">
    <property type="entry name" value="RRT5_SRSF_SR"/>
</dbReference>
<dbReference type="CDD" id="cd00590">
    <property type="entry name" value="RRM_SF"/>
    <property type="match status" value="1"/>
</dbReference>
<keyword evidence="2" id="KW-0507">mRNA processing</keyword>
<dbReference type="Pfam" id="PF00076">
    <property type="entry name" value="RRM_1"/>
    <property type="match status" value="2"/>
</dbReference>
<feature type="compositionally biased region" description="Low complexity" evidence="7">
    <location>
        <begin position="90"/>
        <end position="99"/>
    </location>
</feature>
<keyword evidence="3" id="KW-0677">Repeat</keyword>
<evidence type="ECO:0000256" key="3">
    <source>
        <dbReference type="ARBA" id="ARBA00022737"/>
    </source>
</evidence>
<reference evidence="9 10" key="1">
    <citation type="journal article" date="2020" name="ISME J.">
        <title>Uncovering the hidden diversity of litter-decomposition mechanisms in mushroom-forming fungi.</title>
        <authorList>
            <person name="Floudas D."/>
            <person name="Bentzer J."/>
            <person name="Ahren D."/>
            <person name="Johansson T."/>
            <person name="Persson P."/>
            <person name="Tunlid A."/>
        </authorList>
    </citation>
    <scope>NUCLEOTIDE SEQUENCE [LARGE SCALE GENOMIC DNA]</scope>
    <source>
        <strain evidence="9 10">CBS 101986</strain>
    </source>
</reference>
<keyword evidence="5" id="KW-0539">Nucleus</keyword>
<dbReference type="SMART" id="SM00360">
    <property type="entry name" value="RRM"/>
    <property type="match status" value="2"/>
</dbReference>
<evidence type="ECO:0000256" key="6">
    <source>
        <dbReference type="PROSITE-ProRule" id="PRU00176"/>
    </source>
</evidence>
<dbReference type="PANTHER" id="PTHR23003">
    <property type="entry name" value="RNA RECOGNITION MOTIF RRM DOMAIN CONTAINING PROTEIN"/>
    <property type="match status" value="1"/>
</dbReference>
<name>A0A8H5F217_9AGAR</name>
<dbReference type="PROSITE" id="PS50102">
    <property type="entry name" value="RRM"/>
    <property type="match status" value="2"/>
</dbReference>
<dbReference type="Gene3D" id="3.30.70.330">
    <property type="match status" value="2"/>
</dbReference>
<dbReference type="InterPro" id="IPR035979">
    <property type="entry name" value="RBD_domain_sf"/>
</dbReference>
<evidence type="ECO:0000256" key="1">
    <source>
        <dbReference type="ARBA" id="ARBA00004123"/>
    </source>
</evidence>
<proteinExistence type="predicted"/>
<sequence>MPIATSKRLYLRGLPPNATKEQLGKLLSSYGLITEVKLLPYCAFVQFESAEDATRALEAYNKTDLLGKRVVIEYAHPMRRDMPSISSANTPPRSTTRPSRSTRHPVVVLNLPRDIGWKELKDFGRSSGALVSFCDLDRVHTDRGFIEFFSREDAKRAVEVLNGQRLSGQRVRVVDHQEWMAYYGAYGRGTDRGRSRSPRRHHQKRHTRAICAEGAMGASPEGSFSVGYSEPDADTHIHDAFMDGRIWYPRRWRSQEEEYASYEHYARATTFTRDYDYEHHQEGRRSQERLDFQVEQEASYLWHRCTRFAATAAEDTPKMFQQHHFDYYHHQGSQDAAHSDGHGLGEQHRKQWLANNSEYHWPGCGPEAGNGSTIPDAEYPSRLDEAHLIQQRLTLHSYQ</sequence>
<evidence type="ECO:0000256" key="4">
    <source>
        <dbReference type="ARBA" id="ARBA00022884"/>
    </source>
</evidence>
<gene>
    <name evidence="9" type="ORF">D9619_000452</name>
</gene>
<organism evidence="9 10">
    <name type="scientific">Psilocybe cf. subviscida</name>
    <dbReference type="NCBI Taxonomy" id="2480587"/>
    <lineage>
        <taxon>Eukaryota</taxon>
        <taxon>Fungi</taxon>
        <taxon>Dikarya</taxon>
        <taxon>Basidiomycota</taxon>
        <taxon>Agaricomycotina</taxon>
        <taxon>Agaricomycetes</taxon>
        <taxon>Agaricomycetidae</taxon>
        <taxon>Agaricales</taxon>
        <taxon>Agaricineae</taxon>
        <taxon>Strophariaceae</taxon>
        <taxon>Psilocybe</taxon>
    </lineage>
</organism>
<dbReference type="GO" id="GO:0003729">
    <property type="term" value="F:mRNA binding"/>
    <property type="evidence" value="ECO:0007669"/>
    <property type="project" value="TreeGrafter"/>
</dbReference>
<dbReference type="Proteomes" id="UP000567179">
    <property type="component" value="Unassembled WGS sequence"/>
</dbReference>
<evidence type="ECO:0000313" key="10">
    <source>
        <dbReference type="Proteomes" id="UP000567179"/>
    </source>
</evidence>
<accession>A0A8H5F217</accession>
<dbReference type="InterPro" id="IPR000504">
    <property type="entry name" value="RRM_dom"/>
</dbReference>
<evidence type="ECO:0000256" key="7">
    <source>
        <dbReference type="SAM" id="MobiDB-lite"/>
    </source>
</evidence>
<feature type="region of interest" description="Disordered" evidence="7">
    <location>
        <begin position="81"/>
        <end position="103"/>
    </location>
</feature>
<evidence type="ECO:0000256" key="2">
    <source>
        <dbReference type="ARBA" id="ARBA00022664"/>
    </source>
</evidence>
<evidence type="ECO:0000259" key="8">
    <source>
        <dbReference type="PROSITE" id="PS50102"/>
    </source>
</evidence>
<dbReference type="InterPro" id="IPR012677">
    <property type="entry name" value="Nucleotide-bd_a/b_plait_sf"/>
</dbReference>
<evidence type="ECO:0000313" key="9">
    <source>
        <dbReference type="EMBL" id="KAF5320965.1"/>
    </source>
</evidence>
<dbReference type="PANTHER" id="PTHR23003:SF62">
    <property type="entry name" value="SERINE_ARGININE (SR)-TYPE SHUTTLING MRNA BINDING PROTEIN NPL3"/>
    <property type="match status" value="1"/>
</dbReference>
<dbReference type="GO" id="GO:0005634">
    <property type="term" value="C:nucleus"/>
    <property type="evidence" value="ECO:0007669"/>
    <property type="project" value="UniProtKB-SubCell"/>
</dbReference>
<dbReference type="EMBL" id="JAACJJ010000028">
    <property type="protein sequence ID" value="KAF5320965.1"/>
    <property type="molecule type" value="Genomic_DNA"/>
</dbReference>
<feature type="domain" description="RRM" evidence="8">
    <location>
        <begin position="7"/>
        <end position="77"/>
    </location>
</feature>
<dbReference type="GO" id="GO:0005737">
    <property type="term" value="C:cytoplasm"/>
    <property type="evidence" value="ECO:0007669"/>
    <property type="project" value="TreeGrafter"/>
</dbReference>
<dbReference type="GO" id="GO:0006397">
    <property type="term" value="P:mRNA processing"/>
    <property type="evidence" value="ECO:0007669"/>
    <property type="project" value="UniProtKB-KW"/>
</dbReference>
<feature type="domain" description="RRM" evidence="8">
    <location>
        <begin position="104"/>
        <end position="178"/>
    </location>
</feature>
<keyword evidence="4 6" id="KW-0694">RNA-binding</keyword>